<accession>F0WJU8</accession>
<dbReference type="HOGENOM" id="CLU_2417766_0_0_1"/>
<evidence type="ECO:0000313" key="1">
    <source>
        <dbReference type="EMBL" id="CCA21550.1"/>
    </source>
</evidence>
<organism evidence="1">
    <name type="scientific">Albugo laibachii Nc14</name>
    <dbReference type="NCBI Taxonomy" id="890382"/>
    <lineage>
        <taxon>Eukaryota</taxon>
        <taxon>Sar</taxon>
        <taxon>Stramenopiles</taxon>
        <taxon>Oomycota</taxon>
        <taxon>Peronosporomycetes</taxon>
        <taxon>Albuginales</taxon>
        <taxon>Albuginaceae</taxon>
        <taxon>Albugo</taxon>
    </lineage>
</organism>
<reference evidence="1" key="2">
    <citation type="submission" date="2011-02" db="EMBL/GenBank/DDBJ databases">
        <authorList>
            <person name="MacLean D."/>
        </authorList>
    </citation>
    <scope>NUCLEOTIDE SEQUENCE</scope>
</reference>
<sequence length="92" mass="10411">MPRTTNAQENFPSIDDESLPVSRRISITTNDLTRLPISFATSKKINYELCLIENVSQAQHVVKTETLSYINTLSCALEFTLVHKRNKVVCRG</sequence>
<proteinExistence type="predicted"/>
<reference evidence="1" key="1">
    <citation type="journal article" date="2011" name="PLoS Biol.">
        <title>Gene gain and loss during evolution of obligate parasitism in the white rust pathogen of Arabidopsis thaliana.</title>
        <authorList>
            <person name="Kemen E."/>
            <person name="Gardiner A."/>
            <person name="Schultz-Larsen T."/>
            <person name="Kemen A.C."/>
            <person name="Balmuth A.L."/>
            <person name="Robert-Seilaniantz A."/>
            <person name="Bailey K."/>
            <person name="Holub E."/>
            <person name="Studholme D.J."/>
            <person name="Maclean D."/>
            <person name="Jones J.D."/>
        </authorList>
    </citation>
    <scope>NUCLEOTIDE SEQUENCE</scope>
</reference>
<gene>
    <name evidence="1" type="primary">AlNc14C126G6818</name>
    <name evidence="1" type="ORF">ALNC14_076930</name>
</gene>
<dbReference type="EMBL" id="FR824171">
    <property type="protein sequence ID" value="CCA21550.1"/>
    <property type="molecule type" value="Genomic_DNA"/>
</dbReference>
<name>F0WJU8_9STRA</name>
<protein>
    <submittedName>
        <fullName evidence="1">AlNc14C126G6818 protein</fullName>
    </submittedName>
</protein>
<dbReference type="AlphaFoldDB" id="F0WJU8"/>